<comment type="caution">
    <text evidence="2">The sequence shown here is derived from an EMBL/GenBank/DDBJ whole genome shotgun (WGS) entry which is preliminary data.</text>
</comment>
<dbReference type="Proteomes" id="UP000031275">
    <property type="component" value="Unassembled WGS sequence"/>
</dbReference>
<gene>
    <name evidence="2" type="ORF">OA84_04635</name>
</gene>
<dbReference type="EMBL" id="JSYK01000003">
    <property type="protein sequence ID" value="KIA82866.1"/>
    <property type="molecule type" value="Genomic_DNA"/>
</dbReference>
<organism evidence="2 3">
    <name type="scientific">Kaistella solincola</name>
    <dbReference type="NCBI Taxonomy" id="510955"/>
    <lineage>
        <taxon>Bacteria</taxon>
        <taxon>Pseudomonadati</taxon>
        <taxon>Bacteroidota</taxon>
        <taxon>Flavobacteriia</taxon>
        <taxon>Flavobacteriales</taxon>
        <taxon>Weeksellaceae</taxon>
        <taxon>Chryseobacterium group</taxon>
        <taxon>Kaistella</taxon>
    </lineage>
</organism>
<dbReference type="RefSeq" id="WP_039343155.1">
    <property type="nucleotide sequence ID" value="NZ_JSYK01000003.1"/>
</dbReference>
<proteinExistence type="predicted"/>
<evidence type="ECO:0000259" key="1">
    <source>
        <dbReference type="Pfam" id="PF00535"/>
    </source>
</evidence>
<feature type="domain" description="Glycosyltransferase 2-like" evidence="1">
    <location>
        <begin position="6"/>
        <end position="165"/>
    </location>
</feature>
<evidence type="ECO:0000313" key="3">
    <source>
        <dbReference type="Proteomes" id="UP000031275"/>
    </source>
</evidence>
<dbReference type="PANTHER" id="PTHR43685">
    <property type="entry name" value="GLYCOSYLTRANSFERASE"/>
    <property type="match status" value="1"/>
</dbReference>
<dbReference type="InterPro" id="IPR001173">
    <property type="entry name" value="Glyco_trans_2-like"/>
</dbReference>
<sequence length="282" mass="33360">MHPEISILLANFNNGHFFKEAFDSLLHQTFKNWEAIIIDDCSTDNSVEVIQNLIKGDDRFLFFKNEVNKGYQETIVRAVSLSRAEIFGRLDPDDTLSPDAIEISMNAHRKNPEVGLVYSDLAVRGKEMEFWWKHSSKQIDHLDEKYYNLNGEISPFATFKKSVYNRTSGLDPWIRRAEDKDIYMKMCEAAPVIYIPRMLYNYRQVEGSLSTNSNELKAIFWHWVALTRMMDRRKINLEDIFVEKFVDRQRVNDSVREREQQIKWLKNNWFGRLLGKTWGKNF</sequence>
<accession>A0ABR4ZP53</accession>
<dbReference type="Pfam" id="PF00535">
    <property type="entry name" value="Glycos_transf_2"/>
    <property type="match status" value="1"/>
</dbReference>
<keyword evidence="3" id="KW-1185">Reference proteome</keyword>
<protein>
    <recommendedName>
        <fullName evidence="1">Glycosyltransferase 2-like domain-containing protein</fullName>
    </recommendedName>
</protein>
<name>A0ABR4ZP53_9FLAO</name>
<reference evidence="2 3" key="1">
    <citation type="submission" date="2014-10" db="EMBL/GenBank/DDBJ databases">
        <title>Kaistella solincola genome.</title>
        <authorList>
            <person name="Newman J.D."/>
        </authorList>
    </citation>
    <scope>NUCLEOTIDE SEQUENCE [LARGE SCALE GENOMIC DNA]</scope>
    <source>
        <strain evidence="2 3">DSM 22468</strain>
    </source>
</reference>
<dbReference type="PANTHER" id="PTHR43685:SF2">
    <property type="entry name" value="GLYCOSYLTRANSFERASE 2-LIKE DOMAIN-CONTAINING PROTEIN"/>
    <property type="match status" value="1"/>
</dbReference>
<evidence type="ECO:0000313" key="2">
    <source>
        <dbReference type="EMBL" id="KIA82866.1"/>
    </source>
</evidence>
<dbReference type="InterPro" id="IPR050834">
    <property type="entry name" value="Glycosyltransf_2"/>
</dbReference>
<dbReference type="SUPFAM" id="SSF53448">
    <property type="entry name" value="Nucleotide-diphospho-sugar transferases"/>
    <property type="match status" value="1"/>
</dbReference>
<dbReference type="Gene3D" id="3.90.550.10">
    <property type="entry name" value="Spore Coat Polysaccharide Biosynthesis Protein SpsA, Chain A"/>
    <property type="match status" value="1"/>
</dbReference>
<dbReference type="InterPro" id="IPR029044">
    <property type="entry name" value="Nucleotide-diphossugar_trans"/>
</dbReference>